<keyword evidence="2" id="KW-0677">Repeat</keyword>
<dbReference type="PANTHER" id="PTHR46228">
    <property type="entry name" value="KELCH DOMAIN-CONTAINING PROTEIN"/>
    <property type="match status" value="1"/>
</dbReference>
<proteinExistence type="predicted"/>
<keyword evidence="6" id="KW-1185">Reference proteome</keyword>
<evidence type="ECO:0000256" key="4">
    <source>
        <dbReference type="SAM" id="Phobius"/>
    </source>
</evidence>
<evidence type="ECO:0000256" key="1">
    <source>
        <dbReference type="ARBA" id="ARBA00022441"/>
    </source>
</evidence>
<comment type="caution">
    <text evidence="5">The sequence shown here is derived from an EMBL/GenBank/DDBJ whole genome shotgun (WGS) entry which is preliminary data.</text>
</comment>
<dbReference type="EMBL" id="LKEB01000004">
    <property type="protein sequence ID" value="ROW16796.1"/>
    <property type="molecule type" value="Genomic_DNA"/>
</dbReference>
<organism evidence="5 6">
    <name type="scientific">Cytospora leucostoma</name>
    <dbReference type="NCBI Taxonomy" id="1230097"/>
    <lineage>
        <taxon>Eukaryota</taxon>
        <taxon>Fungi</taxon>
        <taxon>Dikarya</taxon>
        <taxon>Ascomycota</taxon>
        <taxon>Pezizomycotina</taxon>
        <taxon>Sordariomycetes</taxon>
        <taxon>Sordariomycetidae</taxon>
        <taxon>Diaporthales</taxon>
        <taxon>Cytosporaceae</taxon>
        <taxon>Cytospora</taxon>
    </lineage>
</organism>
<sequence length="870" mass="93226">MKELALHEDKSACAPEDSMIRRLAENVVPHQAKDSAAVLRDTLYIDGGYLYWTPGLADGSYGTPTTDGNPLGLLYTLNFSTPFNVSQNISDVLVTISKIGSGLATNLAPNYFDGALLANDDEFYLYGGLLAEDDAYTPPDADEVLKYEGYQYSVDKPAWKPQFQTADLTPNLTRYIAYGGAANVPSENKAFYFSGMQSPDHGPVYYPGGNESLTAINVSDTLITLDLSAQRSEKWSNVTLPSSIPGRANPELVWVPVGSEGILVALGGVVYPDFDNDILVSENETASENESPAFMSNINVYDIAAGKWYTQPTTGGPSQLTRGCAVMQPSQDYSSFNIYWYGGYNGLDSTDTTAFSDDVWILSLPTFMWMKVASGRSGYGRAGHKCVMPYPDQMMVVGGYPAQPGSIPSCVNGSIIEVFNVSSSKWLDRYDPNVWSEYEVPSMIYQMIGGDESGGATSSTPSPTGWATTALASVFATSYPTTKITTYYPYAAAATNSSTLPTYTPSHSGSGSSVPKFLPPLLGVVLGLIVVSAIVVGILLWRRRRYLKKNGGMSEVTDDNGNRIMSWIRGQPSENKAPTVTTSDEVARSPEVEHAGLYAAHPYHHEQQQQQFSPQEMDNTQVAELMDTSPPAELSDTALTPVDIIRNHTRLGSGGNSSQGNPSLAYSSIAATDHASMVSSNSAAGKGVIASSARNPISQPQEVAAEPITQELDSTPNVPSTPTTRTAPRSESGVSAVSERDRAHLRQISDPATVSTMDGTIRGSPRLAPQQIGRVASPPIREEEVHDPTTTGDNDPPNNDPTPVVSPPTEGEVEGEDYVSSRSRSAVVSPVQQSGAHGQGHGASNSPARRSIFRESREDMGGSNRGGWAV</sequence>
<evidence type="ECO:0000313" key="5">
    <source>
        <dbReference type="EMBL" id="ROW16796.1"/>
    </source>
</evidence>
<keyword evidence="4" id="KW-0812">Transmembrane</keyword>
<evidence type="ECO:0000313" key="6">
    <source>
        <dbReference type="Proteomes" id="UP000285146"/>
    </source>
</evidence>
<feature type="transmembrane region" description="Helical" evidence="4">
    <location>
        <begin position="517"/>
        <end position="541"/>
    </location>
</feature>
<gene>
    <name evidence="5" type="ORF">VPNG_01546</name>
</gene>
<feature type="compositionally biased region" description="Low complexity" evidence="3">
    <location>
        <begin position="720"/>
        <end position="730"/>
    </location>
</feature>
<feature type="compositionally biased region" description="Low complexity" evidence="3">
    <location>
        <begin position="820"/>
        <end position="836"/>
    </location>
</feature>
<dbReference type="CDD" id="cd12087">
    <property type="entry name" value="TM_EGFR-like"/>
    <property type="match status" value="1"/>
</dbReference>
<feature type="region of interest" description="Disordered" evidence="3">
    <location>
        <begin position="705"/>
        <end position="870"/>
    </location>
</feature>
<keyword evidence="1" id="KW-0880">Kelch repeat</keyword>
<dbReference type="STRING" id="1230097.A0A423XL77"/>
<protein>
    <submittedName>
        <fullName evidence="5">Uncharacterized protein</fullName>
    </submittedName>
</protein>
<name>A0A423XL77_9PEZI</name>
<evidence type="ECO:0000256" key="3">
    <source>
        <dbReference type="SAM" id="MobiDB-lite"/>
    </source>
</evidence>
<keyword evidence="4" id="KW-1133">Transmembrane helix</keyword>
<keyword evidence="4" id="KW-0472">Membrane</keyword>
<dbReference type="Gene3D" id="2.120.10.80">
    <property type="entry name" value="Kelch-type beta propeller"/>
    <property type="match status" value="1"/>
</dbReference>
<accession>A0A423XL77</accession>
<dbReference type="InParanoid" id="A0A423XL77"/>
<evidence type="ECO:0000256" key="2">
    <source>
        <dbReference type="ARBA" id="ARBA00022737"/>
    </source>
</evidence>
<dbReference type="PANTHER" id="PTHR46228:SF2">
    <property type="entry name" value="KELCH REPEAT PROTEIN (AFU_ORTHOLOGUE AFUA_4G14350)"/>
    <property type="match status" value="1"/>
</dbReference>
<dbReference type="SUPFAM" id="SSF50965">
    <property type="entry name" value="Galactose oxidase, central domain"/>
    <property type="match status" value="1"/>
</dbReference>
<dbReference type="OrthoDB" id="10251809at2759"/>
<reference evidence="5 6" key="1">
    <citation type="submission" date="2015-09" db="EMBL/GenBank/DDBJ databases">
        <title>Host preference determinants of Valsa canker pathogens revealed by comparative genomics.</title>
        <authorList>
            <person name="Yin Z."/>
            <person name="Huang L."/>
        </authorList>
    </citation>
    <scope>NUCLEOTIDE SEQUENCE [LARGE SCALE GENOMIC DNA]</scope>
    <source>
        <strain evidence="5 6">SXYLt</strain>
    </source>
</reference>
<dbReference type="InterPro" id="IPR011043">
    <property type="entry name" value="Gal_Oxase/kelch_b-propeller"/>
</dbReference>
<feature type="compositionally biased region" description="Low complexity" evidence="3">
    <location>
        <begin position="788"/>
        <end position="797"/>
    </location>
</feature>
<dbReference type="Proteomes" id="UP000285146">
    <property type="component" value="Unassembled WGS sequence"/>
</dbReference>
<dbReference type="AlphaFoldDB" id="A0A423XL77"/>
<dbReference type="InterPro" id="IPR015915">
    <property type="entry name" value="Kelch-typ_b-propeller"/>
</dbReference>